<proteinExistence type="inferred from homology"/>
<dbReference type="Pfam" id="PF00441">
    <property type="entry name" value="Acyl-CoA_dh_1"/>
    <property type="match status" value="1"/>
</dbReference>
<keyword evidence="3 6" id="KW-0285">Flavoprotein</keyword>
<dbReference type="FunFam" id="2.40.110.10:FF:000011">
    <property type="entry name" value="Acyl-CoA dehydrogenase FadE34"/>
    <property type="match status" value="1"/>
</dbReference>
<keyword evidence="4 6" id="KW-0274">FAD</keyword>
<evidence type="ECO:0000256" key="4">
    <source>
        <dbReference type="ARBA" id="ARBA00022827"/>
    </source>
</evidence>
<dbReference type="Proteomes" id="UP001268683">
    <property type="component" value="Chromosome"/>
</dbReference>
<feature type="domain" description="Acyl-CoA oxidase/dehydrogenase middle" evidence="8">
    <location>
        <begin position="130"/>
        <end position="224"/>
    </location>
</feature>
<dbReference type="Gene3D" id="1.10.540.10">
    <property type="entry name" value="Acyl-CoA dehydrogenase/oxidase, N-terminal domain"/>
    <property type="match status" value="1"/>
</dbReference>
<dbReference type="Gene3D" id="2.40.110.10">
    <property type="entry name" value="Butyryl-CoA Dehydrogenase, subunit A, domain 2"/>
    <property type="match status" value="1"/>
</dbReference>
<dbReference type="GO" id="GO:0016627">
    <property type="term" value="F:oxidoreductase activity, acting on the CH-CH group of donors"/>
    <property type="evidence" value="ECO:0007669"/>
    <property type="project" value="InterPro"/>
</dbReference>
<gene>
    <name evidence="10" type="ORF">QGN29_09135</name>
</gene>
<evidence type="ECO:0000259" key="7">
    <source>
        <dbReference type="Pfam" id="PF00441"/>
    </source>
</evidence>
<keyword evidence="5 6" id="KW-0560">Oxidoreductase</keyword>
<dbReference type="AlphaFoldDB" id="A0AA52H8Q9"/>
<protein>
    <submittedName>
        <fullName evidence="10">Acyl-CoA dehydrogenase family protein</fullName>
    </submittedName>
</protein>
<dbReference type="InterPro" id="IPR046373">
    <property type="entry name" value="Acyl-CoA_Oxase/DH_mid-dom_sf"/>
</dbReference>
<dbReference type="Gene3D" id="1.20.140.10">
    <property type="entry name" value="Butyryl-CoA Dehydrogenase, subunit A, domain 3"/>
    <property type="match status" value="1"/>
</dbReference>
<dbReference type="PANTHER" id="PTHR43292">
    <property type="entry name" value="ACYL-COA DEHYDROGENASE"/>
    <property type="match status" value="1"/>
</dbReference>
<dbReference type="InterPro" id="IPR052161">
    <property type="entry name" value="Mycobact_Acyl-CoA_DH"/>
</dbReference>
<feature type="domain" description="Acyl-CoA dehydrogenase/oxidase C-terminal" evidence="7">
    <location>
        <begin position="236"/>
        <end position="386"/>
    </location>
</feature>
<dbReference type="InterPro" id="IPR037069">
    <property type="entry name" value="AcylCoA_DH/ox_N_sf"/>
</dbReference>
<dbReference type="InterPro" id="IPR013786">
    <property type="entry name" value="AcylCoA_DH/ox_N"/>
</dbReference>
<dbReference type="InterPro" id="IPR006091">
    <property type="entry name" value="Acyl-CoA_Oxase/DH_mid-dom"/>
</dbReference>
<evidence type="ECO:0000256" key="1">
    <source>
        <dbReference type="ARBA" id="ARBA00001974"/>
    </source>
</evidence>
<reference evidence="10" key="1">
    <citation type="submission" date="2023-04" db="EMBL/GenBank/DDBJ databases">
        <title>Complete genome sequence of Temperatibacter marinus.</title>
        <authorList>
            <person name="Rong J.-C."/>
            <person name="Yi M.-L."/>
            <person name="Zhao Q."/>
        </authorList>
    </citation>
    <scope>NUCLEOTIDE SEQUENCE</scope>
    <source>
        <strain evidence="10">NBRC 110045</strain>
    </source>
</reference>
<keyword evidence="11" id="KW-1185">Reference proteome</keyword>
<evidence type="ECO:0000256" key="5">
    <source>
        <dbReference type="ARBA" id="ARBA00023002"/>
    </source>
</evidence>
<evidence type="ECO:0000313" key="11">
    <source>
        <dbReference type="Proteomes" id="UP001268683"/>
    </source>
</evidence>
<dbReference type="InterPro" id="IPR009100">
    <property type="entry name" value="AcylCoA_DH/oxidase_NM_dom_sf"/>
</dbReference>
<comment type="cofactor">
    <cofactor evidence="1 6">
        <name>FAD</name>
        <dbReference type="ChEBI" id="CHEBI:57692"/>
    </cofactor>
</comment>
<evidence type="ECO:0000259" key="9">
    <source>
        <dbReference type="Pfam" id="PF02771"/>
    </source>
</evidence>
<feature type="domain" description="Acyl-CoA dehydrogenase/oxidase N-terminal" evidence="9">
    <location>
        <begin position="6"/>
        <end position="126"/>
    </location>
</feature>
<dbReference type="PANTHER" id="PTHR43292:SF3">
    <property type="entry name" value="ACYL-COA DEHYDROGENASE FADE29"/>
    <property type="match status" value="1"/>
</dbReference>
<dbReference type="InterPro" id="IPR009075">
    <property type="entry name" value="AcylCo_DH/oxidase_C"/>
</dbReference>
<evidence type="ECO:0000256" key="2">
    <source>
        <dbReference type="ARBA" id="ARBA00009347"/>
    </source>
</evidence>
<evidence type="ECO:0000256" key="3">
    <source>
        <dbReference type="ARBA" id="ARBA00022630"/>
    </source>
</evidence>
<evidence type="ECO:0000256" key="6">
    <source>
        <dbReference type="RuleBase" id="RU362125"/>
    </source>
</evidence>
<dbReference type="Pfam" id="PF02771">
    <property type="entry name" value="Acyl-CoA_dh_N"/>
    <property type="match status" value="1"/>
</dbReference>
<dbReference type="InterPro" id="IPR036250">
    <property type="entry name" value="AcylCo_DH-like_C"/>
</dbReference>
<evidence type="ECO:0000259" key="8">
    <source>
        <dbReference type="Pfam" id="PF02770"/>
    </source>
</evidence>
<dbReference type="KEGG" id="tmk:QGN29_09135"/>
<dbReference type="Pfam" id="PF02770">
    <property type="entry name" value="Acyl-CoA_dh_M"/>
    <property type="match status" value="1"/>
</dbReference>
<comment type="similarity">
    <text evidence="2 6">Belongs to the acyl-CoA dehydrogenase family.</text>
</comment>
<sequence length="391" mass="44128">MTDLNEFRSEVRAWLEDNCPQSMRAPVMSEDDVCWGGKNFTFKSEDQKSWLNKMAEKGWTVPTWPKEYGGGGLTREEAKILKTEMHRINAREPLLSFGIWMLGPALLKFGTEEQKLEYLPPISRGEVRWCQGYSEPNSGSDLASLATKAEIDGDHYVVNGQKVWTSYADQADWIFCLVRTGPQEPKHTGISFILFDMTSEGVSTKPIKLISGKSPFCETFFDDVRVPRSQTVYVENKGWDVAKYLLTHERTNIGDLGNMVPLSNIAKEEMGLDQNGQLNDLMLRQDIASHEIDGLSFMMTMQRTMDRAKAGEGVGAFSSALKYYGTELNKDRHEFMLKIKGSDALEWEGQSSMDGKTAKDWLRTKANSIEGGTSEVMLNIISKRLLELPDE</sequence>
<dbReference type="GO" id="GO:0050660">
    <property type="term" value="F:flavin adenine dinucleotide binding"/>
    <property type="evidence" value="ECO:0007669"/>
    <property type="project" value="InterPro"/>
</dbReference>
<evidence type="ECO:0000313" key="10">
    <source>
        <dbReference type="EMBL" id="WND01717.1"/>
    </source>
</evidence>
<dbReference type="EMBL" id="CP123872">
    <property type="protein sequence ID" value="WND01717.1"/>
    <property type="molecule type" value="Genomic_DNA"/>
</dbReference>
<accession>A0AA52H8Q9</accession>
<dbReference type="RefSeq" id="WP_310797546.1">
    <property type="nucleotide sequence ID" value="NZ_CP123872.1"/>
</dbReference>
<dbReference type="SUPFAM" id="SSF56645">
    <property type="entry name" value="Acyl-CoA dehydrogenase NM domain-like"/>
    <property type="match status" value="1"/>
</dbReference>
<dbReference type="SUPFAM" id="SSF47203">
    <property type="entry name" value="Acyl-CoA dehydrogenase C-terminal domain-like"/>
    <property type="match status" value="1"/>
</dbReference>
<name>A0AA52H8Q9_9PROT</name>
<dbReference type="GO" id="GO:0005886">
    <property type="term" value="C:plasma membrane"/>
    <property type="evidence" value="ECO:0007669"/>
    <property type="project" value="TreeGrafter"/>
</dbReference>
<organism evidence="10 11">
    <name type="scientific">Temperatibacter marinus</name>
    <dbReference type="NCBI Taxonomy" id="1456591"/>
    <lineage>
        <taxon>Bacteria</taxon>
        <taxon>Pseudomonadati</taxon>
        <taxon>Pseudomonadota</taxon>
        <taxon>Alphaproteobacteria</taxon>
        <taxon>Kordiimonadales</taxon>
        <taxon>Temperatibacteraceae</taxon>
        <taxon>Temperatibacter</taxon>
    </lineage>
</organism>